<keyword evidence="2 4" id="KW-0378">Hydrolase</keyword>
<dbReference type="InterPro" id="IPR035909">
    <property type="entry name" value="CheB_C"/>
</dbReference>
<proteinExistence type="inferred from homology"/>
<gene>
    <name evidence="4 10" type="primary">cheB</name>
    <name evidence="11" type="ORF">GA0071312_0468</name>
    <name evidence="10" type="ORF">HLUCCO17_02960</name>
</gene>
<evidence type="ECO:0000256" key="1">
    <source>
        <dbReference type="ARBA" id="ARBA00022500"/>
    </source>
</evidence>
<dbReference type="Proteomes" id="UP000182800">
    <property type="component" value="Unassembled WGS sequence"/>
</dbReference>
<dbReference type="EMBL" id="FMBM01000001">
    <property type="protein sequence ID" value="SCC78744.1"/>
    <property type="molecule type" value="Genomic_DNA"/>
</dbReference>
<keyword evidence="4" id="KW-0963">Cytoplasm</keyword>
<keyword evidence="13" id="KW-1185">Reference proteome</keyword>
<comment type="caution">
    <text evidence="10">The sequence shown here is derived from an EMBL/GenBank/DDBJ whole genome shotgun (WGS) entry which is preliminary data.</text>
</comment>
<feature type="active site" evidence="4 5">
    <location>
        <position position="293"/>
    </location>
</feature>
<dbReference type="HAMAP" id="MF_00099">
    <property type="entry name" value="CheB_chemtxs"/>
    <property type="match status" value="1"/>
</dbReference>
<evidence type="ECO:0000256" key="2">
    <source>
        <dbReference type="ARBA" id="ARBA00022801"/>
    </source>
</evidence>
<dbReference type="STRING" id="1653334.GA0071312_0468"/>
<sequence>MSIATASNQGSVTATPMRIMVVDDSVVIRGLTARWLEEAGHKVVATCNNGRVAVDQIARAKPEIVLLDIEMPEMDGITALPLLLAKCPGVSVVVVSTLTQRNAQTSLKCLSLGAVDYLAKPESHRGVSTSVTFRHDLMIKIEGLAARHRDGVDAAMTPAMSAGMAAGMSASGAGARPIAAPGARTFRVERGAPGAAAGPSGRQFLRAPPAGGAGTSASARPGPAGHVPTAAPSYARAPAAPSRAAPTLRPVASNTPKRVLVVGASTGGPRAVGEFLTGLGPQLRHLPVLVVQHMPPVFTAVFAEHLGAQTGLPAAEAQDGEALQPGRIYVAPGGRHMGLRRNGGSGIALRLDDGAPVNFCKPAVDVLFFDAATIFGAQVLSVVLTGMGSDGTHGARAIGEAGGAVIVQDEATSTVWGMPGSIAKAGLAHEILPLRDMAGAARRYLGGSR</sequence>
<evidence type="ECO:0000256" key="7">
    <source>
        <dbReference type="SAM" id="MobiDB-lite"/>
    </source>
</evidence>
<dbReference type="EC" id="3.1.1.61" evidence="4"/>
<keyword evidence="4 6" id="KW-0597">Phosphoprotein</keyword>
<dbReference type="GO" id="GO:0005737">
    <property type="term" value="C:cytoplasm"/>
    <property type="evidence" value="ECO:0007669"/>
    <property type="project" value="UniProtKB-SubCell"/>
</dbReference>
<name>A0A0P8A3S1_9HYPH</name>
<dbReference type="SUPFAM" id="SSF52172">
    <property type="entry name" value="CheY-like"/>
    <property type="match status" value="1"/>
</dbReference>
<dbReference type="Gene3D" id="3.40.50.180">
    <property type="entry name" value="Methylesterase CheB, C-terminal domain"/>
    <property type="match status" value="1"/>
</dbReference>
<feature type="domain" description="Response regulatory" evidence="8">
    <location>
        <begin position="18"/>
        <end position="135"/>
    </location>
</feature>
<evidence type="ECO:0000313" key="13">
    <source>
        <dbReference type="Proteomes" id="UP000182800"/>
    </source>
</evidence>
<dbReference type="GO" id="GO:0000156">
    <property type="term" value="F:phosphorelay response regulator activity"/>
    <property type="evidence" value="ECO:0007669"/>
    <property type="project" value="InterPro"/>
</dbReference>
<comment type="function">
    <text evidence="4">Involved in chemotaxis. Part of a chemotaxis signal transduction system that modulates chemotaxis in response to various stimuli. Catalyzes the demethylation of specific methylglutamate residues introduced into the chemoreceptors (methyl-accepting chemotaxis proteins or MCP) by CheR. Also mediates the irreversible deamidation of specific glutamine residues to glutamic acid.</text>
</comment>
<comment type="catalytic activity">
    <reaction evidence="3 4">
        <text>[protein]-L-glutamate 5-O-methyl ester + H2O = L-glutamyl-[protein] + methanol + H(+)</text>
        <dbReference type="Rhea" id="RHEA:23236"/>
        <dbReference type="Rhea" id="RHEA-COMP:10208"/>
        <dbReference type="Rhea" id="RHEA-COMP:10311"/>
        <dbReference type="ChEBI" id="CHEBI:15377"/>
        <dbReference type="ChEBI" id="CHEBI:15378"/>
        <dbReference type="ChEBI" id="CHEBI:17790"/>
        <dbReference type="ChEBI" id="CHEBI:29973"/>
        <dbReference type="ChEBI" id="CHEBI:82795"/>
        <dbReference type="EC" id="3.1.1.61"/>
    </reaction>
</comment>
<feature type="domain" description="CheB-type methylesterase" evidence="9">
    <location>
        <begin position="250"/>
        <end position="448"/>
    </location>
</feature>
<dbReference type="PANTHER" id="PTHR42872">
    <property type="entry name" value="PROTEIN-GLUTAMATE METHYLESTERASE/PROTEIN-GLUTAMINE GLUTAMINASE"/>
    <property type="match status" value="1"/>
</dbReference>
<evidence type="ECO:0000313" key="11">
    <source>
        <dbReference type="EMBL" id="SCC78744.1"/>
    </source>
</evidence>
<dbReference type="SMART" id="SM00448">
    <property type="entry name" value="REC"/>
    <property type="match status" value="1"/>
</dbReference>
<dbReference type="RefSeq" id="WP_083204235.1">
    <property type="nucleotide sequence ID" value="NZ_FMBM01000001.1"/>
</dbReference>
<dbReference type="CDD" id="cd16432">
    <property type="entry name" value="CheB_Rec"/>
    <property type="match status" value="1"/>
</dbReference>
<dbReference type="OrthoDB" id="9793421at2"/>
<dbReference type="GO" id="GO:0006935">
    <property type="term" value="P:chemotaxis"/>
    <property type="evidence" value="ECO:0007669"/>
    <property type="project" value="UniProtKB-UniRule"/>
</dbReference>
<dbReference type="InterPro" id="IPR000673">
    <property type="entry name" value="Sig_transdc_resp-reg_Me-estase"/>
</dbReference>
<feature type="modified residue" description="4-aspartylphosphate" evidence="4 6">
    <location>
        <position position="68"/>
    </location>
</feature>
<dbReference type="InterPro" id="IPR001789">
    <property type="entry name" value="Sig_transdc_resp-reg_receiver"/>
</dbReference>
<comment type="catalytic activity">
    <reaction evidence="4">
        <text>L-glutaminyl-[protein] + H2O = L-glutamyl-[protein] + NH4(+)</text>
        <dbReference type="Rhea" id="RHEA:16441"/>
        <dbReference type="Rhea" id="RHEA-COMP:10207"/>
        <dbReference type="Rhea" id="RHEA-COMP:10208"/>
        <dbReference type="ChEBI" id="CHEBI:15377"/>
        <dbReference type="ChEBI" id="CHEBI:28938"/>
        <dbReference type="ChEBI" id="CHEBI:29973"/>
        <dbReference type="ChEBI" id="CHEBI:30011"/>
        <dbReference type="EC" id="3.5.1.44"/>
    </reaction>
</comment>
<dbReference type="NCBIfam" id="NF001965">
    <property type="entry name" value="PRK00742.1"/>
    <property type="match status" value="1"/>
</dbReference>
<keyword evidence="1 4" id="KW-0145">Chemotaxis</keyword>
<dbReference type="EMBL" id="LJSX01000003">
    <property type="protein sequence ID" value="KPQ12136.1"/>
    <property type="molecule type" value="Genomic_DNA"/>
</dbReference>
<accession>A0A0P8A3S1</accession>
<feature type="active site" evidence="4 5">
    <location>
        <position position="265"/>
    </location>
</feature>
<feature type="compositionally biased region" description="Low complexity" evidence="7">
    <location>
        <begin position="191"/>
        <end position="247"/>
    </location>
</feature>
<dbReference type="PANTHER" id="PTHR42872:SF3">
    <property type="entry name" value="PROTEIN-GLUTAMATE METHYLESTERASE_PROTEIN-GLUTAMINE GLUTAMINASE 1"/>
    <property type="match status" value="1"/>
</dbReference>
<feature type="active site" evidence="4 5">
    <location>
        <position position="390"/>
    </location>
</feature>
<comment type="subcellular location">
    <subcellularLocation>
        <location evidence="4">Cytoplasm</location>
    </subcellularLocation>
</comment>
<dbReference type="PROSITE" id="PS50122">
    <property type="entry name" value="CHEB"/>
    <property type="match status" value="1"/>
</dbReference>
<evidence type="ECO:0000256" key="3">
    <source>
        <dbReference type="ARBA" id="ARBA00048267"/>
    </source>
</evidence>
<dbReference type="Pfam" id="PF00072">
    <property type="entry name" value="Response_reg"/>
    <property type="match status" value="1"/>
</dbReference>
<dbReference type="GO" id="GO:0008984">
    <property type="term" value="F:protein-glutamate methylesterase activity"/>
    <property type="evidence" value="ECO:0007669"/>
    <property type="project" value="UniProtKB-UniRule"/>
</dbReference>
<reference evidence="10 12" key="1">
    <citation type="submission" date="2015-09" db="EMBL/GenBank/DDBJ databases">
        <title>Identification and resolution of microdiversity through metagenomic sequencing of parallel consortia.</title>
        <authorList>
            <person name="Nelson W.C."/>
            <person name="Romine M.F."/>
            <person name="Lindemann S.R."/>
        </authorList>
    </citation>
    <scope>NUCLEOTIDE SEQUENCE [LARGE SCALE GENOMIC DNA]</scope>
    <source>
        <strain evidence="10">HL-109</strain>
    </source>
</reference>
<evidence type="ECO:0000259" key="9">
    <source>
        <dbReference type="PROSITE" id="PS50122"/>
    </source>
</evidence>
<evidence type="ECO:0000313" key="12">
    <source>
        <dbReference type="Proteomes" id="UP000050497"/>
    </source>
</evidence>
<dbReference type="Pfam" id="PF01339">
    <property type="entry name" value="CheB_methylest"/>
    <property type="match status" value="1"/>
</dbReference>
<evidence type="ECO:0000256" key="4">
    <source>
        <dbReference type="HAMAP-Rule" id="MF_00099"/>
    </source>
</evidence>
<evidence type="ECO:0000259" key="8">
    <source>
        <dbReference type="PROSITE" id="PS50110"/>
    </source>
</evidence>
<dbReference type="InterPro" id="IPR008248">
    <property type="entry name" value="CheB-like"/>
</dbReference>
<reference evidence="11 13" key="2">
    <citation type="submission" date="2016-08" db="EMBL/GenBank/DDBJ databases">
        <authorList>
            <person name="Varghese N."/>
            <person name="Submissions Spin"/>
        </authorList>
    </citation>
    <scope>NUCLEOTIDE SEQUENCE [LARGE SCALE GENOMIC DNA]</scope>
    <source>
        <strain evidence="11 13">HL-109</strain>
    </source>
</reference>
<comment type="domain">
    <text evidence="4">Contains a C-terminal catalytic domain, and an N-terminal region which modulates catalytic activity.</text>
</comment>
<dbReference type="InterPro" id="IPR011006">
    <property type="entry name" value="CheY-like_superfamily"/>
</dbReference>
<dbReference type="GO" id="GO:0050568">
    <property type="term" value="F:protein-glutamine glutaminase activity"/>
    <property type="evidence" value="ECO:0007669"/>
    <property type="project" value="UniProtKB-UniRule"/>
</dbReference>
<dbReference type="CDD" id="cd17541">
    <property type="entry name" value="REC_CheB-like"/>
    <property type="match status" value="1"/>
</dbReference>
<dbReference type="Gene3D" id="3.40.50.2300">
    <property type="match status" value="1"/>
</dbReference>
<dbReference type="PATRIC" id="fig|1653334.4.peg.3194"/>
<dbReference type="SUPFAM" id="SSF52738">
    <property type="entry name" value="Methylesterase CheB, C-terminal domain"/>
    <property type="match status" value="1"/>
</dbReference>
<dbReference type="PROSITE" id="PS50110">
    <property type="entry name" value="RESPONSE_REGULATORY"/>
    <property type="match status" value="1"/>
</dbReference>
<protein>
    <recommendedName>
        <fullName evidence="4">Protein-glutamate methylesterase/protein-glutamine glutaminase</fullName>
        <ecNumber evidence="4">3.1.1.61</ecNumber>
        <ecNumber evidence="4">3.5.1.44</ecNumber>
    </recommendedName>
</protein>
<comment type="similarity">
    <text evidence="4">Belongs to the CheB family.</text>
</comment>
<organism evidence="10 12">
    <name type="scientific">Saliniramus fredricksonii</name>
    <dbReference type="NCBI Taxonomy" id="1653334"/>
    <lineage>
        <taxon>Bacteria</taxon>
        <taxon>Pseudomonadati</taxon>
        <taxon>Pseudomonadota</taxon>
        <taxon>Alphaproteobacteria</taxon>
        <taxon>Hyphomicrobiales</taxon>
        <taxon>Salinarimonadaceae</taxon>
        <taxon>Saliniramus</taxon>
    </lineage>
</organism>
<dbReference type="AlphaFoldDB" id="A0A0P8A3S1"/>
<dbReference type="Proteomes" id="UP000050497">
    <property type="component" value="Unassembled WGS sequence"/>
</dbReference>
<evidence type="ECO:0000256" key="6">
    <source>
        <dbReference type="PROSITE-ProRule" id="PRU00169"/>
    </source>
</evidence>
<dbReference type="EC" id="3.5.1.44" evidence="4"/>
<evidence type="ECO:0000313" key="10">
    <source>
        <dbReference type="EMBL" id="KPQ12136.1"/>
    </source>
</evidence>
<feature type="region of interest" description="Disordered" evidence="7">
    <location>
        <begin position="191"/>
        <end position="251"/>
    </location>
</feature>
<comment type="PTM">
    <text evidence="4">Phosphorylated by CheA. Phosphorylation of the N-terminal regulatory domain activates the methylesterase activity.</text>
</comment>
<evidence type="ECO:0000256" key="5">
    <source>
        <dbReference type="PROSITE-ProRule" id="PRU00050"/>
    </source>
</evidence>